<evidence type="ECO:0000313" key="1">
    <source>
        <dbReference type="EMBL" id="EHQ36231.1"/>
    </source>
</evidence>
<reference evidence="1 2" key="1">
    <citation type="submission" date="2011-10" db="EMBL/GenBank/DDBJ databases">
        <title>The Improved High-Quality Draft genome of Methanoplanus limicola DSM 2279.</title>
        <authorList>
            <consortium name="US DOE Joint Genome Institute (JGI-PGF)"/>
            <person name="Lucas S."/>
            <person name="Copeland A."/>
            <person name="Lapidus A."/>
            <person name="Glavina del Rio T."/>
            <person name="Dalin E."/>
            <person name="Tice H."/>
            <person name="Bruce D."/>
            <person name="Goodwin L."/>
            <person name="Pitluck S."/>
            <person name="Peters L."/>
            <person name="Mikhailova N."/>
            <person name="Lu M."/>
            <person name="Kyrpides N."/>
            <person name="Mavromatis K."/>
            <person name="Ivanova N."/>
            <person name="Markowitz V."/>
            <person name="Cheng J.-F."/>
            <person name="Hugenholtz P."/>
            <person name="Woyke T."/>
            <person name="Wu D."/>
            <person name="Wirth R."/>
            <person name="Brambilla E.-M."/>
            <person name="Klenk H.-P."/>
            <person name="Eisen J.A."/>
        </authorList>
    </citation>
    <scope>NUCLEOTIDE SEQUENCE [LARGE SCALE GENOMIC DNA]</scope>
    <source>
        <strain evidence="1 2">DSM 2279</strain>
    </source>
</reference>
<organism evidence="1 2">
    <name type="scientific">Methanoplanus limicola DSM 2279</name>
    <dbReference type="NCBI Taxonomy" id="937775"/>
    <lineage>
        <taxon>Archaea</taxon>
        <taxon>Methanobacteriati</taxon>
        <taxon>Methanobacteriota</taxon>
        <taxon>Stenosarchaea group</taxon>
        <taxon>Methanomicrobia</taxon>
        <taxon>Methanomicrobiales</taxon>
        <taxon>Methanomicrobiaceae</taxon>
        <taxon>Methanoplanus</taxon>
    </lineage>
</organism>
<keyword evidence="2" id="KW-1185">Reference proteome</keyword>
<dbReference type="Pfam" id="PF08665">
    <property type="entry name" value="PglZ"/>
    <property type="match status" value="1"/>
</dbReference>
<accession>H1Z0T8</accession>
<dbReference type="AlphaFoldDB" id="H1Z0T8"/>
<sequence>MPGKFIEEVKKAILSAASDYDRERLSAPVALIWTDHNREWEPVVEKLVKDHGMPIATFGSYDPEEFKGPAIYIRCLISHNLNGGSFGVADVSPDSGVSDESGVPEFPKEGTPVIYLPGYSKDVLRNPENCPEELLQLFELQYRGIVWSQKNNRDWTIPAFIKNILDIDIIMDKETRQAAINAVGALCDEDVTLIKNRAPLNASYFNSLIHPDTKKQLLLWMNSPKEEKERMGPEQWRPFCSICKSEYEFDPEKDTPVTAAEKLGSLKNNWSNVWERYCENPDKYVNIPTLLRNSKMPPLVVYQDSWPQNNDKLEKKVKEELLHLQELNRNDAVKKVLTLEKNHKIRRDWVWAKIGESPYACTLKYLAKLAEIVRENRFSGTIQEQAERYTEEYFTADDAILKAIREAGKDKECLRITSAAIAAISKSWFSSLAESFQKEWTNNPPEISKSGYKPEKGTVYLFVDGLRFDLANELKEIISKDHPETDLNFSYAALPTLTSTAKPAVMPIAGELIAGSEFTPFTKTEAAANITALRRIMEEHSIQVLDDNRTGDPDGSAWTDCGNIDHEGHDKQIELPLIIPAELERISKRVQELINAGWSEIKIVTDHGWVFMPGEMDKTELLPALTEVKKSRCARLRPDAKTIFPTSKWHWDRNATVVFSPGITCFDSGKVYEHGGLSPQEVIIPQMTVKGREKAKTGLVKITEMTWRGLRLKGKTEGCEGLSADIRTQPGDENSSLIDSVKEISDEKLSLLVLDDSLEGSEAFLVLIDSDKTVCYQKEITIGEE</sequence>
<dbReference type="InParanoid" id="H1Z0T8"/>
<dbReference type="NCBIfam" id="NF033450">
    <property type="entry name" value="BREX_PglZ_1_B"/>
    <property type="match status" value="1"/>
</dbReference>
<dbReference type="PATRIC" id="fig|937775.9.peg.2436"/>
<proteinExistence type="predicted"/>
<dbReference type="HOGENOM" id="CLU_355596_0_0_2"/>
<name>H1Z0T8_9EURY</name>
<dbReference type="Proteomes" id="UP000005741">
    <property type="component" value="Chromosome"/>
</dbReference>
<dbReference type="RefSeq" id="WP_004078483.1">
    <property type="nucleotide sequence ID" value="NZ_CM001436.1"/>
</dbReference>
<gene>
    <name evidence="1" type="ORF">Metlim_2158</name>
</gene>
<dbReference type="STRING" id="937775.Metlim_2158"/>
<evidence type="ECO:0000313" key="2">
    <source>
        <dbReference type="Proteomes" id="UP000005741"/>
    </source>
</evidence>
<dbReference type="OrthoDB" id="275208at2157"/>
<protein>
    <submittedName>
        <fullName evidence="1">PglZ domain protein</fullName>
    </submittedName>
</protein>
<dbReference type="EMBL" id="CM001436">
    <property type="protein sequence ID" value="EHQ36231.1"/>
    <property type="molecule type" value="Genomic_DNA"/>
</dbReference>